<sequence length="704" mass="78148">MFRLIFVRLCTWVNATREQSPCCFNFHHHHRLSKCPKRAPKRRFHAPELDVLASNAGMQGSFLDRSMGNSGFGVSPHRLSKKKCKGGRPCTQCVLLDRVDLCIDKPAPGRPPKNTYPAATETRTPSARCLSVMPMTTDMPTLPPCPDVDVPDVDGNDHTLAHGHHSETSTRVPPAFEIPEESLRIGLPTLPPPPKVCPVDHTSPTWTPTPGPPASNRPRTYTWKHHPLSSYSQVRGVDTTYAALTTGTPQDTDIEMSLPRERYEEASPAGTPDVPPLKPVIGAELVVDPGDGMAEPFGASPPHSQCRAEQLPVDLYVCQNDFRIFLKHIWRNSCGDAPWIANSAGSEVFQQTSNRTWRQILQLLVQADMHLGLYFLNTGRFFAAGKCTSNAVSFAVRQWNMVMQTDDSVKPSTFCATSLLEMLCFPTPDRLEATRVQPDLLNALLFACALNEMFSAIFSLSHDFYFTEVTKPWQYVNRIDMLLPDMEAFIRTTPIFEDDGDCLSQMMLIKSSLLLRGANELAKCLPLIHSGFVHTHEQTPFCSSIEAEKDCSVYQYRHSRLFALSTILIANLDDVMRSNTFSNPRPFVLARGICEATHLALFRGYAGHDKMAMNTCVVSANNIISGAQSIFPDGAKDVLDPVYGIIIVAACKVLIDARHLYPAPKMSIPPGMRTYLQIGMSLLEQLAGLTEVVMDQLKGLRQPQ</sequence>
<accession>A0ABR3JEU5</accession>
<organism evidence="2 3">
    <name type="scientific">Hohenbuehelia grisea</name>
    <dbReference type="NCBI Taxonomy" id="104357"/>
    <lineage>
        <taxon>Eukaryota</taxon>
        <taxon>Fungi</taxon>
        <taxon>Dikarya</taxon>
        <taxon>Basidiomycota</taxon>
        <taxon>Agaricomycotina</taxon>
        <taxon>Agaricomycetes</taxon>
        <taxon>Agaricomycetidae</taxon>
        <taxon>Agaricales</taxon>
        <taxon>Pleurotineae</taxon>
        <taxon>Pleurotaceae</taxon>
        <taxon>Hohenbuehelia</taxon>
    </lineage>
</organism>
<name>A0ABR3JEU5_9AGAR</name>
<evidence type="ECO:0000313" key="2">
    <source>
        <dbReference type="EMBL" id="KAL0954229.1"/>
    </source>
</evidence>
<evidence type="ECO:0000313" key="3">
    <source>
        <dbReference type="Proteomes" id="UP001556367"/>
    </source>
</evidence>
<keyword evidence="1" id="KW-0732">Signal</keyword>
<evidence type="ECO:0000256" key="1">
    <source>
        <dbReference type="SAM" id="SignalP"/>
    </source>
</evidence>
<proteinExistence type="predicted"/>
<comment type="caution">
    <text evidence="2">The sequence shown here is derived from an EMBL/GenBank/DDBJ whole genome shotgun (WGS) entry which is preliminary data.</text>
</comment>
<feature type="chain" id="PRO_5047286363" evidence="1">
    <location>
        <begin position="16"/>
        <end position="704"/>
    </location>
</feature>
<reference evidence="3" key="1">
    <citation type="submission" date="2024-06" db="EMBL/GenBank/DDBJ databases">
        <title>Multi-omics analyses provide insights into the biosynthesis of the anticancer antibiotic pleurotin in Hohenbuehelia grisea.</title>
        <authorList>
            <person name="Weaver J.A."/>
            <person name="Alberti F."/>
        </authorList>
    </citation>
    <scope>NUCLEOTIDE SEQUENCE [LARGE SCALE GENOMIC DNA]</scope>
    <source>
        <strain evidence="3">T-177</strain>
    </source>
</reference>
<gene>
    <name evidence="2" type="ORF">HGRIS_005357</name>
</gene>
<dbReference type="EMBL" id="JASNQZ010000008">
    <property type="protein sequence ID" value="KAL0954229.1"/>
    <property type="molecule type" value="Genomic_DNA"/>
</dbReference>
<keyword evidence="3" id="KW-1185">Reference proteome</keyword>
<dbReference type="Proteomes" id="UP001556367">
    <property type="component" value="Unassembled WGS sequence"/>
</dbReference>
<protein>
    <submittedName>
        <fullName evidence="2">Uncharacterized protein</fullName>
    </submittedName>
</protein>
<feature type="signal peptide" evidence="1">
    <location>
        <begin position="1"/>
        <end position="15"/>
    </location>
</feature>